<dbReference type="InterPro" id="IPR006311">
    <property type="entry name" value="TAT_signal"/>
</dbReference>
<dbReference type="InterPro" id="IPR015943">
    <property type="entry name" value="WD40/YVTN_repeat-like_dom_sf"/>
</dbReference>
<dbReference type="EMBL" id="QNRR01000007">
    <property type="protein sequence ID" value="RBP41308.1"/>
    <property type="molecule type" value="Genomic_DNA"/>
</dbReference>
<evidence type="ECO:0008006" key="3">
    <source>
        <dbReference type="Google" id="ProtNLM"/>
    </source>
</evidence>
<sequence>MQRRSFLRTAAASAGLSSLPSFLCSQEAAAENFPPVRALTKGPKFHWFGYYDKLEFDPTDRYILTNQVEFEGRTPSPEDVIKVGMIDTGEGDKWTELGSSSAWGWQQGCMFQWLPGSQSKVIWNDRENGKYVSRVLDVKTGEKRTLPMPVYSISPDGKWAVTPDFARIDYCRSGYGYPGIEDPCKNDKAPDKSGVWRMNIETGETQLVFSIAQAVAIKHPTIDLTEKWNWFNHLLISPDGKRLIFLHRWRDRVDIPREQKAGGFTTRMFTVNLDGSDPYVLEPSGIVSHFIWRDGQTLVAWAKPDAEEKARVIVYKDQTREYTKIGEEKIPVDGHMTYVPHTNNEWLLMDTYPDPVRRMQVPFLYHIPTDKKVPIGSFFEPREYKGEFRCDLHPRASNDGRKVVVDSVHGGNGRQMYLIDIKGLV</sequence>
<gene>
    <name evidence="1" type="ORF">DES53_107139</name>
</gene>
<evidence type="ECO:0000313" key="1">
    <source>
        <dbReference type="EMBL" id="RBP41308.1"/>
    </source>
</evidence>
<dbReference type="SUPFAM" id="SSF82171">
    <property type="entry name" value="DPP6 N-terminal domain-like"/>
    <property type="match status" value="1"/>
</dbReference>
<protein>
    <recommendedName>
        <fullName evidence="3">WD40 repeat protein</fullName>
    </recommendedName>
</protein>
<reference evidence="1 2" key="1">
    <citation type="submission" date="2018-06" db="EMBL/GenBank/DDBJ databases">
        <title>Genomic Encyclopedia of Type Strains, Phase IV (KMG-IV): sequencing the most valuable type-strain genomes for metagenomic binning, comparative biology and taxonomic classification.</title>
        <authorList>
            <person name="Goeker M."/>
        </authorList>
    </citation>
    <scope>NUCLEOTIDE SEQUENCE [LARGE SCALE GENOMIC DNA]</scope>
    <source>
        <strain evidence="1 2">DSM 25532</strain>
    </source>
</reference>
<dbReference type="Proteomes" id="UP000253426">
    <property type="component" value="Unassembled WGS sequence"/>
</dbReference>
<accession>A0A366HFM4</accession>
<comment type="caution">
    <text evidence="1">The sequence shown here is derived from an EMBL/GenBank/DDBJ whole genome shotgun (WGS) entry which is preliminary data.</text>
</comment>
<proteinExistence type="predicted"/>
<organism evidence="1 2">
    <name type="scientific">Roseimicrobium gellanilyticum</name>
    <dbReference type="NCBI Taxonomy" id="748857"/>
    <lineage>
        <taxon>Bacteria</taxon>
        <taxon>Pseudomonadati</taxon>
        <taxon>Verrucomicrobiota</taxon>
        <taxon>Verrucomicrobiia</taxon>
        <taxon>Verrucomicrobiales</taxon>
        <taxon>Verrucomicrobiaceae</taxon>
        <taxon>Roseimicrobium</taxon>
    </lineage>
</organism>
<dbReference type="PROSITE" id="PS51318">
    <property type="entry name" value="TAT"/>
    <property type="match status" value="1"/>
</dbReference>
<evidence type="ECO:0000313" key="2">
    <source>
        <dbReference type="Proteomes" id="UP000253426"/>
    </source>
</evidence>
<dbReference type="AlphaFoldDB" id="A0A366HFM4"/>
<keyword evidence="2" id="KW-1185">Reference proteome</keyword>
<dbReference type="Gene3D" id="2.130.10.10">
    <property type="entry name" value="YVTN repeat-like/Quinoprotein amine dehydrogenase"/>
    <property type="match status" value="1"/>
</dbReference>
<name>A0A366HFM4_9BACT</name>
<dbReference type="RefSeq" id="WP_211325616.1">
    <property type="nucleotide sequence ID" value="NZ_QNRR01000007.1"/>
</dbReference>